<dbReference type="CDD" id="cd18787">
    <property type="entry name" value="SF2_C_DEAD"/>
    <property type="match status" value="1"/>
</dbReference>
<dbReference type="SMART" id="SM00490">
    <property type="entry name" value="HELICc"/>
    <property type="match status" value="1"/>
</dbReference>
<evidence type="ECO:0000256" key="1">
    <source>
        <dbReference type="ARBA" id="ARBA00022741"/>
    </source>
</evidence>
<organism evidence="12 13">
    <name type="scientific">Hymenobacter glaciei</name>
    <dbReference type="NCBI Taxonomy" id="877209"/>
    <lineage>
        <taxon>Bacteria</taxon>
        <taxon>Pseudomonadati</taxon>
        <taxon>Bacteroidota</taxon>
        <taxon>Cytophagia</taxon>
        <taxon>Cytophagales</taxon>
        <taxon>Hymenobacteraceae</taxon>
        <taxon>Hymenobacter</taxon>
    </lineage>
</organism>
<keyword evidence="2 7" id="KW-0378">Hydrolase</keyword>
<reference evidence="13" key="1">
    <citation type="journal article" date="2019" name="Int. J. Syst. Evol. Microbiol.">
        <title>The Global Catalogue of Microorganisms (GCM) 10K type strain sequencing project: providing services to taxonomists for standard genome sequencing and annotation.</title>
        <authorList>
            <consortium name="The Broad Institute Genomics Platform"/>
            <consortium name="The Broad Institute Genome Sequencing Center for Infectious Disease"/>
            <person name="Wu L."/>
            <person name="Ma J."/>
        </authorList>
    </citation>
    <scope>NUCLEOTIDE SEQUENCE [LARGE SCALE GENOMIC DNA]</scope>
    <source>
        <strain evidence="13">JCM 17225</strain>
    </source>
</reference>
<feature type="compositionally biased region" description="Basic residues" evidence="8">
    <location>
        <begin position="557"/>
        <end position="568"/>
    </location>
</feature>
<dbReference type="PANTHER" id="PTHR47959">
    <property type="entry name" value="ATP-DEPENDENT RNA HELICASE RHLE-RELATED"/>
    <property type="match status" value="1"/>
</dbReference>
<evidence type="ECO:0000313" key="12">
    <source>
        <dbReference type="EMBL" id="GAA4035838.1"/>
    </source>
</evidence>
<feature type="domain" description="DEAD-box RNA helicase Q" evidence="11">
    <location>
        <begin position="1"/>
        <end position="29"/>
    </location>
</feature>
<dbReference type="RefSeq" id="WP_345053793.1">
    <property type="nucleotide sequence ID" value="NZ_BAABDK010000016.1"/>
</dbReference>
<name>A0ABP7U4B0_9BACT</name>
<dbReference type="InterPro" id="IPR000629">
    <property type="entry name" value="RNA-helicase_DEAD-box_CS"/>
</dbReference>
<evidence type="ECO:0000313" key="13">
    <source>
        <dbReference type="Proteomes" id="UP001501469"/>
    </source>
</evidence>
<dbReference type="CDD" id="cd00268">
    <property type="entry name" value="DEADc"/>
    <property type="match status" value="1"/>
</dbReference>
<keyword evidence="1 7" id="KW-0547">Nucleotide-binding</keyword>
<proteinExistence type="inferred from homology"/>
<evidence type="ECO:0000259" key="9">
    <source>
        <dbReference type="PROSITE" id="PS51192"/>
    </source>
</evidence>
<evidence type="ECO:0000256" key="6">
    <source>
        <dbReference type="PROSITE-ProRule" id="PRU00552"/>
    </source>
</evidence>
<dbReference type="InterPro" id="IPR001650">
    <property type="entry name" value="Helicase_C-like"/>
</dbReference>
<feature type="region of interest" description="Disordered" evidence="8">
    <location>
        <begin position="375"/>
        <end position="593"/>
    </location>
</feature>
<evidence type="ECO:0000256" key="4">
    <source>
        <dbReference type="ARBA" id="ARBA00022840"/>
    </source>
</evidence>
<dbReference type="PROSITE" id="PS00039">
    <property type="entry name" value="DEAD_ATP_HELICASE"/>
    <property type="match status" value="1"/>
</dbReference>
<sequence length="593" mass="65161">MTFHEFNLHDDLLSGIDAMNYLQATPIQEQAIPKILEGKDLIACAQTGTGKTAAYLLPLLDKISHAKHGHTTTLILVPTRELATQIDEQVMGFGYYVEASSIAIYGGGKSENWEQQKRALTSGADIIIATPGRLIAHLQMGYVKFDQIKYLVLDEADKMMDMGFSDDIFNIVRQLPKERQTLLFSATMPSKIRDFSQQILNQPDEIRLAVSKPAAGIDQQMYMAFDRQKIHILEHIIKTQEVQSMVLFTSQKAAVAGIVKAVNKLGIEARGISSDRTQEEREEIMRAFKNKQFPILVATDVLSRGIDIDSLSHVVNYDIPRAAEDYVHRIGRTARAATKGTAITFISDQDQDRVLKIEKLIERDLEKKNITEELGLGPAPEFDPKRFAGLGGKIGGRPERGGRSGGSGGGSRDRGPRPEGSDRGPRREGGVGGGRDGGRDGGKPRRDAPDPKDPKHLERMANAKSALAALDAGHAPSVPYQRPLRPEGEERRDRGPRPERTPRPEGEARPPREPRTPREPRPEGEARPPREPRTEGEARPPREPRAEGEPGADGERRRSRGGRNRKRGPKPEGAVPAADAGSGEAPKGAADNQ</sequence>
<feature type="domain" description="Helicase ATP-binding" evidence="9">
    <location>
        <begin position="32"/>
        <end position="206"/>
    </location>
</feature>
<evidence type="ECO:0000256" key="2">
    <source>
        <dbReference type="ARBA" id="ARBA00022801"/>
    </source>
</evidence>
<dbReference type="EMBL" id="BAABDK010000016">
    <property type="protein sequence ID" value="GAA4035838.1"/>
    <property type="molecule type" value="Genomic_DNA"/>
</dbReference>
<dbReference type="InterPro" id="IPR011545">
    <property type="entry name" value="DEAD/DEAH_box_helicase_dom"/>
</dbReference>
<dbReference type="InterPro" id="IPR014014">
    <property type="entry name" value="RNA_helicase_DEAD_Q_motif"/>
</dbReference>
<evidence type="ECO:0000256" key="8">
    <source>
        <dbReference type="SAM" id="MobiDB-lite"/>
    </source>
</evidence>
<feature type="compositionally biased region" description="Low complexity" evidence="8">
    <location>
        <begin position="462"/>
        <end position="475"/>
    </location>
</feature>
<dbReference type="Proteomes" id="UP001501469">
    <property type="component" value="Unassembled WGS sequence"/>
</dbReference>
<gene>
    <name evidence="12" type="ORF">GCM10022409_20770</name>
</gene>
<feature type="compositionally biased region" description="Basic and acidic residues" evidence="8">
    <location>
        <begin position="484"/>
        <end position="556"/>
    </location>
</feature>
<dbReference type="SUPFAM" id="SSF52540">
    <property type="entry name" value="P-loop containing nucleoside triphosphate hydrolases"/>
    <property type="match status" value="1"/>
</dbReference>
<keyword evidence="3 7" id="KW-0347">Helicase</keyword>
<dbReference type="InterPro" id="IPR014001">
    <property type="entry name" value="Helicase_ATP-bd"/>
</dbReference>
<evidence type="ECO:0000259" key="10">
    <source>
        <dbReference type="PROSITE" id="PS51194"/>
    </source>
</evidence>
<protein>
    <recommendedName>
        <fullName evidence="14">DEAD/DEAH box helicase</fullName>
    </recommendedName>
</protein>
<feature type="short sequence motif" description="Q motif" evidence="6">
    <location>
        <begin position="1"/>
        <end position="29"/>
    </location>
</feature>
<dbReference type="PROSITE" id="PS51194">
    <property type="entry name" value="HELICASE_CTER"/>
    <property type="match status" value="1"/>
</dbReference>
<keyword evidence="13" id="KW-1185">Reference proteome</keyword>
<evidence type="ECO:0000259" key="11">
    <source>
        <dbReference type="PROSITE" id="PS51195"/>
    </source>
</evidence>
<dbReference type="InterPro" id="IPR050079">
    <property type="entry name" value="DEAD_box_RNA_helicase"/>
</dbReference>
<evidence type="ECO:0000256" key="5">
    <source>
        <dbReference type="ARBA" id="ARBA00038437"/>
    </source>
</evidence>
<keyword evidence="4 7" id="KW-0067">ATP-binding</keyword>
<dbReference type="PROSITE" id="PS51195">
    <property type="entry name" value="Q_MOTIF"/>
    <property type="match status" value="1"/>
</dbReference>
<feature type="compositionally biased region" description="Basic and acidic residues" evidence="8">
    <location>
        <begin position="436"/>
        <end position="461"/>
    </location>
</feature>
<evidence type="ECO:0000256" key="7">
    <source>
        <dbReference type="RuleBase" id="RU000492"/>
    </source>
</evidence>
<dbReference type="InterPro" id="IPR044742">
    <property type="entry name" value="DEAD/DEAH_RhlB"/>
</dbReference>
<feature type="compositionally biased region" description="Basic and acidic residues" evidence="8">
    <location>
        <begin position="411"/>
        <end position="429"/>
    </location>
</feature>
<dbReference type="Pfam" id="PF00270">
    <property type="entry name" value="DEAD"/>
    <property type="match status" value="1"/>
</dbReference>
<feature type="domain" description="Helicase C-terminal" evidence="10">
    <location>
        <begin position="231"/>
        <end position="376"/>
    </location>
</feature>
<dbReference type="SMART" id="SM00487">
    <property type="entry name" value="DEXDc"/>
    <property type="match status" value="1"/>
</dbReference>
<comment type="caution">
    <text evidence="12">The sequence shown here is derived from an EMBL/GenBank/DDBJ whole genome shotgun (WGS) entry which is preliminary data.</text>
</comment>
<dbReference type="PROSITE" id="PS51192">
    <property type="entry name" value="HELICASE_ATP_BIND_1"/>
    <property type="match status" value="1"/>
</dbReference>
<evidence type="ECO:0008006" key="14">
    <source>
        <dbReference type="Google" id="ProtNLM"/>
    </source>
</evidence>
<accession>A0ABP7U4B0</accession>
<dbReference type="InterPro" id="IPR027417">
    <property type="entry name" value="P-loop_NTPase"/>
</dbReference>
<comment type="similarity">
    <text evidence="5 7">Belongs to the DEAD box helicase family.</text>
</comment>
<evidence type="ECO:0000256" key="3">
    <source>
        <dbReference type="ARBA" id="ARBA00022806"/>
    </source>
</evidence>
<dbReference type="Gene3D" id="3.40.50.300">
    <property type="entry name" value="P-loop containing nucleotide triphosphate hydrolases"/>
    <property type="match status" value="2"/>
</dbReference>
<dbReference type="Pfam" id="PF00271">
    <property type="entry name" value="Helicase_C"/>
    <property type="match status" value="1"/>
</dbReference>
<dbReference type="PANTHER" id="PTHR47959:SF13">
    <property type="entry name" value="ATP-DEPENDENT RNA HELICASE RHLE"/>
    <property type="match status" value="1"/>
</dbReference>